<dbReference type="AlphaFoldDB" id="F2U1N4"/>
<dbReference type="GO" id="GO:0048039">
    <property type="term" value="F:ubiquinone binding"/>
    <property type="evidence" value="ECO:0007669"/>
    <property type="project" value="TreeGrafter"/>
</dbReference>
<dbReference type="GO" id="GO:0005743">
    <property type="term" value="C:mitochondrial inner membrane"/>
    <property type="evidence" value="ECO:0007669"/>
    <property type="project" value="UniProtKB-SubCell"/>
</dbReference>
<evidence type="ECO:0000256" key="1">
    <source>
        <dbReference type="ARBA" id="ARBA00004448"/>
    </source>
</evidence>
<evidence type="ECO:0000256" key="3">
    <source>
        <dbReference type="ARBA" id="ARBA00022448"/>
    </source>
</evidence>
<accession>F2U1N4</accession>
<dbReference type="PANTHER" id="PTHR13337">
    <property type="entry name" value="SUCCINATE DEHYDROGENASE"/>
    <property type="match status" value="1"/>
</dbReference>
<dbReference type="GO" id="GO:0020037">
    <property type="term" value="F:heme binding"/>
    <property type="evidence" value="ECO:0007669"/>
    <property type="project" value="TreeGrafter"/>
</dbReference>
<dbReference type="Proteomes" id="UP000007799">
    <property type="component" value="Unassembled WGS sequence"/>
</dbReference>
<organism evidence="13 14">
    <name type="scientific">Salpingoeca rosetta (strain ATCC 50818 / BSB-021)</name>
    <dbReference type="NCBI Taxonomy" id="946362"/>
    <lineage>
        <taxon>Eukaryota</taxon>
        <taxon>Choanoflagellata</taxon>
        <taxon>Craspedida</taxon>
        <taxon>Salpingoecidae</taxon>
        <taxon>Salpingoeca</taxon>
    </lineage>
</organism>
<evidence type="ECO:0000256" key="2">
    <source>
        <dbReference type="ARBA" id="ARBA00007294"/>
    </source>
</evidence>
<keyword evidence="14" id="KW-1185">Reference proteome</keyword>
<keyword evidence="7" id="KW-1133">Transmembrane helix</keyword>
<dbReference type="OrthoDB" id="18577at2759"/>
<reference evidence="13" key="1">
    <citation type="submission" date="2009-08" db="EMBL/GenBank/DDBJ databases">
        <title>Annotation of Salpingoeca rosetta.</title>
        <authorList>
            <consortium name="The Broad Institute Genome Sequencing Platform"/>
            <person name="Russ C."/>
            <person name="Cuomo C."/>
            <person name="Burger G."/>
            <person name="Gray M.W."/>
            <person name="Holland P.W.H."/>
            <person name="King N."/>
            <person name="Lang F.B.F."/>
            <person name="Roger A.J."/>
            <person name="Ruiz-Trillo I."/>
            <person name="Young S.K."/>
            <person name="Zeng Q."/>
            <person name="Gargeya S."/>
            <person name="Alvarado L."/>
            <person name="Berlin A."/>
            <person name="Chapman S.B."/>
            <person name="Chen Z."/>
            <person name="Freedman E."/>
            <person name="Gellesch M."/>
            <person name="Goldberg J."/>
            <person name="Griggs A."/>
            <person name="Gujja S."/>
            <person name="Heilman E."/>
            <person name="Heiman D."/>
            <person name="Howarth C."/>
            <person name="Mehta T."/>
            <person name="Neiman D."/>
            <person name="Pearson M."/>
            <person name="Roberts A."/>
            <person name="Saif S."/>
            <person name="Shea T."/>
            <person name="Shenoy N."/>
            <person name="Sisk P."/>
            <person name="Stolte C."/>
            <person name="Sykes S."/>
            <person name="White J."/>
            <person name="Yandava C."/>
            <person name="Haas B."/>
            <person name="Nusbaum C."/>
            <person name="Birren B."/>
        </authorList>
    </citation>
    <scope>NUCLEOTIDE SEQUENCE</scope>
    <source>
        <strain evidence="13">ATCC 50818</strain>
    </source>
</reference>
<keyword evidence="3" id="KW-0813">Transport</keyword>
<protein>
    <recommendedName>
        <fullName evidence="12">Succinate dehydrogenase [ubiquinone] cytochrome b small subunit</fullName>
    </recommendedName>
</protein>
<evidence type="ECO:0000256" key="6">
    <source>
        <dbReference type="ARBA" id="ARBA00022946"/>
    </source>
</evidence>
<dbReference type="OMA" id="VYDYARP"/>
<gene>
    <name evidence="13" type="ORF">PTSG_02255</name>
</gene>
<evidence type="ECO:0000256" key="10">
    <source>
        <dbReference type="PIRSR" id="PIRSR607992-1"/>
    </source>
</evidence>
<dbReference type="GO" id="GO:0046872">
    <property type="term" value="F:metal ion binding"/>
    <property type="evidence" value="ECO:0007669"/>
    <property type="project" value="UniProtKB-KW"/>
</dbReference>
<dbReference type="InterPro" id="IPR007992">
    <property type="entry name" value="CybS"/>
</dbReference>
<dbReference type="GO" id="GO:0006099">
    <property type="term" value="P:tricarboxylic acid cycle"/>
    <property type="evidence" value="ECO:0007669"/>
    <property type="project" value="TreeGrafter"/>
</dbReference>
<evidence type="ECO:0000256" key="4">
    <source>
        <dbReference type="ARBA" id="ARBA00022692"/>
    </source>
</evidence>
<keyword evidence="4" id="KW-0812">Transmembrane</keyword>
<keyword evidence="5 12" id="KW-0999">Mitochondrion inner membrane</keyword>
<comment type="similarity">
    <text evidence="2 12">Belongs to the CybS family.</text>
</comment>
<dbReference type="Gene3D" id="1.20.1300.10">
    <property type="entry name" value="Fumarate reductase/succinate dehydrogenase, transmembrane subunit"/>
    <property type="match status" value="1"/>
</dbReference>
<evidence type="ECO:0000256" key="5">
    <source>
        <dbReference type="ARBA" id="ARBA00022792"/>
    </source>
</evidence>
<feature type="binding site" evidence="10">
    <location>
        <position position="107"/>
    </location>
    <ligand>
        <name>a ubiquinone</name>
        <dbReference type="ChEBI" id="CHEBI:16389"/>
        <note>ligand shared with IP/SDHB</note>
    </ligand>
</feature>
<dbReference type="GeneID" id="16077333"/>
<dbReference type="eggNOG" id="KOG4097">
    <property type="taxonomic scope" value="Eukaryota"/>
</dbReference>
<keyword evidence="9 12" id="KW-0472">Membrane</keyword>
<dbReference type="GO" id="GO:0006121">
    <property type="term" value="P:mitochondrial electron transport, succinate to ubiquinone"/>
    <property type="evidence" value="ECO:0007669"/>
    <property type="project" value="TreeGrafter"/>
</dbReference>
<dbReference type="EMBL" id="GL832959">
    <property type="protein sequence ID" value="EGD81536.1"/>
    <property type="molecule type" value="Genomic_DNA"/>
</dbReference>
<proteinExistence type="inferred from homology"/>
<evidence type="ECO:0000256" key="12">
    <source>
        <dbReference type="RuleBase" id="RU364031"/>
    </source>
</evidence>
<evidence type="ECO:0000256" key="8">
    <source>
        <dbReference type="ARBA" id="ARBA00023128"/>
    </source>
</evidence>
<dbReference type="InterPro" id="IPR034804">
    <property type="entry name" value="SQR/QFR_C/D"/>
</dbReference>
<feature type="binding site" description="axial binding residue" evidence="11">
    <location>
        <position position="95"/>
    </location>
    <ligand>
        <name>heme b</name>
        <dbReference type="ChEBI" id="CHEBI:60344"/>
        <note>ligand shared with SDHC</note>
    </ligand>
    <ligandPart>
        <name>Fe</name>
        <dbReference type="ChEBI" id="CHEBI:18248"/>
    </ligandPart>
</feature>
<keyword evidence="6 12" id="KW-0809">Transit peptide</keyword>
<dbReference type="PANTHER" id="PTHR13337:SF2">
    <property type="entry name" value="SUCCINATE DEHYDROGENASE [UBIQUINONE] CYTOCHROME B SMALL SUBUNIT, MITOCHONDRIAL"/>
    <property type="match status" value="1"/>
</dbReference>
<dbReference type="SUPFAM" id="SSF81343">
    <property type="entry name" value="Fumarate reductase respiratory complex transmembrane subunits"/>
    <property type="match status" value="1"/>
</dbReference>
<comment type="subcellular location">
    <subcellularLocation>
        <location evidence="1 12">Mitochondrion inner membrane</location>
        <topology evidence="1 12">Multi-pass membrane protein</topology>
    </subcellularLocation>
</comment>
<evidence type="ECO:0000256" key="7">
    <source>
        <dbReference type="ARBA" id="ARBA00022989"/>
    </source>
</evidence>
<evidence type="ECO:0000256" key="11">
    <source>
        <dbReference type="PIRSR" id="PIRSR607992-2"/>
    </source>
</evidence>
<dbReference type="KEGG" id="sre:PTSG_02255"/>
<keyword evidence="8 12" id="KW-0496">Mitochondrion</keyword>
<dbReference type="FunCoup" id="F2U1N4">
    <property type="interactions" value="887"/>
</dbReference>
<evidence type="ECO:0000313" key="14">
    <source>
        <dbReference type="Proteomes" id="UP000007799"/>
    </source>
</evidence>
<keyword evidence="11" id="KW-0408">Iron</keyword>
<dbReference type="RefSeq" id="XP_004996740.1">
    <property type="nucleotide sequence ID" value="XM_004996683.1"/>
</dbReference>
<evidence type="ECO:0000313" key="13">
    <source>
        <dbReference type="EMBL" id="EGD81536.1"/>
    </source>
</evidence>
<keyword evidence="11" id="KW-0479">Metal-binding</keyword>
<dbReference type="InParanoid" id="F2U1N4"/>
<name>F2U1N4_SALR5</name>
<sequence length="152" mass="16143">MMASLRVLSFAAARPQNLLHLCRPATAPLLSRVSSLHTSAPRNAVATKSTSDTTGLGHWKLERVVSVALVGLVPAAFVAPGPFVDYSLAVTMPLHTYMGMDCVFTDYVHGAMTKPLAKFLNAVVHVGALGGLLYFNAHDVGISEGLKTVWAL</sequence>
<dbReference type="Pfam" id="PF05328">
    <property type="entry name" value="CybS"/>
    <property type="match status" value="1"/>
</dbReference>
<evidence type="ECO:0000256" key="9">
    <source>
        <dbReference type="ARBA" id="ARBA00023136"/>
    </source>
</evidence>
<dbReference type="STRING" id="946362.F2U1N4"/>